<dbReference type="AlphaFoldDB" id="A0A371X685"/>
<comment type="caution">
    <text evidence="1">The sequence shown here is derived from an EMBL/GenBank/DDBJ whole genome shotgun (WGS) entry which is preliminary data.</text>
</comment>
<gene>
    <name evidence="1" type="ORF">DY251_18445</name>
</gene>
<evidence type="ECO:0000313" key="2">
    <source>
        <dbReference type="Proteomes" id="UP000262379"/>
    </source>
</evidence>
<proteinExistence type="predicted"/>
<dbReference type="RefSeq" id="WP_116625391.1">
    <property type="nucleotide sequence ID" value="NZ_QURN01000017.1"/>
</dbReference>
<name>A0A371X685_9HYPH</name>
<reference evidence="2" key="1">
    <citation type="submission" date="2018-08" db="EMBL/GenBank/DDBJ databases">
        <authorList>
            <person name="Im W.T."/>
        </authorList>
    </citation>
    <scope>NUCLEOTIDE SEQUENCE [LARGE SCALE GENOMIC DNA]</scope>
    <source>
        <strain evidence="2">LA-28</strain>
    </source>
</reference>
<dbReference type="EMBL" id="QURN01000017">
    <property type="protein sequence ID" value="RFC64747.1"/>
    <property type="molecule type" value="Genomic_DNA"/>
</dbReference>
<accession>A0A371X685</accession>
<organism evidence="1 2">
    <name type="scientific">Mesorhizobium denitrificans</name>
    <dbReference type="NCBI Taxonomy" id="2294114"/>
    <lineage>
        <taxon>Bacteria</taxon>
        <taxon>Pseudomonadati</taxon>
        <taxon>Pseudomonadota</taxon>
        <taxon>Alphaproteobacteria</taxon>
        <taxon>Hyphomicrobiales</taxon>
        <taxon>Phyllobacteriaceae</taxon>
        <taxon>Mesorhizobium</taxon>
    </lineage>
</organism>
<dbReference type="Proteomes" id="UP000262379">
    <property type="component" value="Unassembled WGS sequence"/>
</dbReference>
<evidence type="ECO:0000313" key="1">
    <source>
        <dbReference type="EMBL" id="RFC64747.1"/>
    </source>
</evidence>
<protein>
    <submittedName>
        <fullName evidence="1">Uncharacterized protein</fullName>
    </submittedName>
</protein>
<keyword evidence="2" id="KW-1185">Reference proteome</keyword>
<sequence length="66" mass="7383">MTHYTTYRISAEERDTILAALRVYQQVYDQTGGDLPDDILAIATNSGAHEPIDLESVDTLCERINV</sequence>